<protein>
    <submittedName>
        <fullName evidence="7">Putative PurR-regulated permease PerM</fullName>
    </submittedName>
</protein>
<feature type="transmembrane region" description="Helical" evidence="6">
    <location>
        <begin position="20"/>
        <end position="38"/>
    </location>
</feature>
<evidence type="ECO:0000256" key="3">
    <source>
        <dbReference type="ARBA" id="ARBA00022692"/>
    </source>
</evidence>
<dbReference type="RefSeq" id="WP_183397134.1">
    <property type="nucleotide sequence ID" value="NZ_JACIDS010000001.1"/>
</dbReference>
<dbReference type="InterPro" id="IPR002549">
    <property type="entry name" value="AI-2E-like"/>
</dbReference>
<organism evidence="7 8">
    <name type="scientific">Kaistia hirudinis</name>
    <dbReference type="NCBI Taxonomy" id="1293440"/>
    <lineage>
        <taxon>Bacteria</taxon>
        <taxon>Pseudomonadati</taxon>
        <taxon>Pseudomonadota</taxon>
        <taxon>Alphaproteobacteria</taxon>
        <taxon>Hyphomicrobiales</taxon>
        <taxon>Kaistiaceae</taxon>
        <taxon>Kaistia</taxon>
    </lineage>
</organism>
<proteinExistence type="inferred from homology"/>
<feature type="transmembrane region" description="Helical" evidence="6">
    <location>
        <begin position="44"/>
        <end position="60"/>
    </location>
</feature>
<keyword evidence="3 6" id="KW-0812">Transmembrane</keyword>
<evidence type="ECO:0000313" key="8">
    <source>
        <dbReference type="Proteomes" id="UP000553963"/>
    </source>
</evidence>
<evidence type="ECO:0000313" key="7">
    <source>
        <dbReference type="EMBL" id="MBB3929477.1"/>
    </source>
</evidence>
<name>A0A840AKB2_9HYPH</name>
<feature type="transmembrane region" description="Helical" evidence="6">
    <location>
        <begin position="249"/>
        <end position="267"/>
    </location>
</feature>
<feature type="transmembrane region" description="Helical" evidence="6">
    <location>
        <begin position="72"/>
        <end position="91"/>
    </location>
</feature>
<dbReference type="GO" id="GO:0016020">
    <property type="term" value="C:membrane"/>
    <property type="evidence" value="ECO:0007669"/>
    <property type="project" value="UniProtKB-SubCell"/>
</dbReference>
<reference evidence="7 8" key="1">
    <citation type="submission" date="2020-08" db="EMBL/GenBank/DDBJ databases">
        <title>Genomic Encyclopedia of Type Strains, Phase IV (KMG-IV): sequencing the most valuable type-strain genomes for metagenomic binning, comparative biology and taxonomic classification.</title>
        <authorList>
            <person name="Goeker M."/>
        </authorList>
    </citation>
    <scope>NUCLEOTIDE SEQUENCE [LARGE SCALE GENOMIC DNA]</scope>
    <source>
        <strain evidence="7 8">DSM 25966</strain>
    </source>
</reference>
<accession>A0A840AKB2</accession>
<evidence type="ECO:0000256" key="6">
    <source>
        <dbReference type="SAM" id="Phobius"/>
    </source>
</evidence>
<evidence type="ECO:0000256" key="5">
    <source>
        <dbReference type="ARBA" id="ARBA00023136"/>
    </source>
</evidence>
<comment type="similarity">
    <text evidence="2">Belongs to the autoinducer-2 exporter (AI-2E) (TC 2.A.86) family.</text>
</comment>
<evidence type="ECO:0000256" key="4">
    <source>
        <dbReference type="ARBA" id="ARBA00022989"/>
    </source>
</evidence>
<dbReference type="PANTHER" id="PTHR21716:SF62">
    <property type="entry name" value="TRANSPORT PROTEIN YDBI-RELATED"/>
    <property type="match status" value="1"/>
</dbReference>
<feature type="transmembrane region" description="Helical" evidence="6">
    <location>
        <begin position="151"/>
        <end position="175"/>
    </location>
</feature>
<dbReference type="Proteomes" id="UP000553963">
    <property type="component" value="Unassembled WGS sequence"/>
</dbReference>
<keyword evidence="8" id="KW-1185">Reference proteome</keyword>
<dbReference type="PANTHER" id="PTHR21716">
    <property type="entry name" value="TRANSMEMBRANE PROTEIN"/>
    <property type="match status" value="1"/>
</dbReference>
<feature type="transmembrane region" description="Helical" evidence="6">
    <location>
        <begin position="274"/>
        <end position="296"/>
    </location>
</feature>
<feature type="transmembrane region" description="Helical" evidence="6">
    <location>
        <begin position="308"/>
        <end position="333"/>
    </location>
</feature>
<dbReference type="EMBL" id="JACIDS010000001">
    <property type="protein sequence ID" value="MBB3929477.1"/>
    <property type="molecule type" value="Genomic_DNA"/>
</dbReference>
<feature type="transmembrane region" description="Helical" evidence="6">
    <location>
        <begin position="207"/>
        <end position="229"/>
    </location>
</feature>
<keyword evidence="4 6" id="KW-1133">Transmembrane helix</keyword>
<comment type="subcellular location">
    <subcellularLocation>
        <location evidence="1">Membrane</location>
        <topology evidence="1">Multi-pass membrane protein</topology>
    </subcellularLocation>
</comment>
<evidence type="ECO:0000256" key="1">
    <source>
        <dbReference type="ARBA" id="ARBA00004141"/>
    </source>
</evidence>
<comment type="caution">
    <text evidence="7">The sequence shown here is derived from an EMBL/GenBank/DDBJ whole genome shotgun (WGS) entry which is preliminary data.</text>
</comment>
<evidence type="ECO:0000256" key="2">
    <source>
        <dbReference type="ARBA" id="ARBA00009773"/>
    </source>
</evidence>
<dbReference type="GO" id="GO:0055085">
    <property type="term" value="P:transmembrane transport"/>
    <property type="evidence" value="ECO:0007669"/>
    <property type="project" value="TreeGrafter"/>
</dbReference>
<keyword evidence="5 6" id="KW-0472">Membrane</keyword>
<gene>
    <name evidence="7" type="ORF">GGR25_000496</name>
</gene>
<dbReference type="Pfam" id="PF01594">
    <property type="entry name" value="AI-2E_transport"/>
    <property type="match status" value="1"/>
</dbReference>
<sequence>MSEQDRAVEAGEWARWRRHFALALALIGVGIGLALVWWTSSSLLVLFAGVLFAAFLDAMTRALRPVLPIPRALRLSIVIAALTFLSFWGLLRGALGLPAQVRSLIVIMEQQLAYLQQRLIAYGIDFLGTDEPPTLSSLIPEHSQLFGHAQFAVGTASSLLASTIIIIFVGLMLAFDPKAYRESIVVFVPLDRRARVRAVMDEMGKSLRLWLIAQAVRMLIMGVATWFALYLLGLPGAIVLGLQAGLLNFIPYLGPILAGVPIGLVAMPLGLPMFLWAVGIYTVIQTIEGYVIGPLIQRSAAHIPPAWTLIGIVLFGALFGTLGIALCMPLMAIGRIAAMRLYVEDWLGDRAQGRVIAG</sequence>
<dbReference type="AlphaFoldDB" id="A0A840AKB2"/>